<dbReference type="InterPro" id="IPR040591">
    <property type="entry name" value="RqcP2_RBD"/>
</dbReference>
<dbReference type="SUPFAM" id="SSF55174">
    <property type="entry name" value="Alpha-L RNA-binding motif"/>
    <property type="match status" value="1"/>
</dbReference>
<evidence type="ECO:0000256" key="1">
    <source>
        <dbReference type="PROSITE-ProRule" id="PRU00182"/>
    </source>
</evidence>
<dbReference type="InterPro" id="IPR012677">
    <property type="entry name" value="Nucleotide-bd_a/b_plait_sf"/>
</dbReference>
<dbReference type="InterPro" id="IPR002942">
    <property type="entry name" value="S4_RNA-bd"/>
</dbReference>
<dbReference type="SMART" id="SM00363">
    <property type="entry name" value="S4"/>
    <property type="match status" value="1"/>
</dbReference>
<evidence type="ECO:0000259" key="2">
    <source>
        <dbReference type="SMART" id="SM00363"/>
    </source>
</evidence>
<reference evidence="4" key="1">
    <citation type="submission" date="2015-07" db="EMBL/GenBank/DDBJ databases">
        <title>Draft Genome Sequence of Oceanobacillus picturae Heshi-B3 that Was Isolated from Fermented Rice Bran with Aging Salted Mackerel, Which Was Named Heshiko as Traditional Fermented Seafood in Japan.</title>
        <authorList>
            <person name="Akuzawa S."/>
            <person name="Nakagawa J."/>
            <person name="Kanekatsu T."/>
            <person name="Kanesaki Y."/>
            <person name="Suzuki T."/>
        </authorList>
    </citation>
    <scope>NUCLEOTIDE SEQUENCE [LARGE SCALE GENOMIC DNA]</scope>
    <source>
        <strain evidence="4">Heshi-B3</strain>
    </source>
</reference>
<dbReference type="Gene3D" id="3.30.1370.160">
    <property type="match status" value="1"/>
</dbReference>
<sequence>MVHMDIYQHFRKDEQPFIDKVLSWKEQVERNFQPRLTDFLDPREQQIVKMLIGGESSDIKLSFEGGTAEAERKRAVLAPYYDEISIEDFQLTLCQATYQSKFVTIEHRDVMGAFLSLGIKRQKFGDITVKNGILQIVLGDEIAPFVKANLNMIKKAKVTLEEKPLSEGLATEQQWDFSDKTVSSLRLDTVLKEIYHLSRKDAAAYITKQQVKVNYKVVEDGKYGLQEGDLLSLRGKGRSKLAAVNGTTKKDKLKITIAVLK</sequence>
<feature type="domain" description="RNA-binding S4" evidence="2">
    <location>
        <begin position="185"/>
        <end position="247"/>
    </location>
</feature>
<comment type="caution">
    <text evidence="3">The sequence shown here is derived from an EMBL/GenBank/DDBJ whole genome shotgun (WGS) entry which is preliminary data.</text>
</comment>
<dbReference type="Pfam" id="PF21278">
    <property type="entry name" value="YlmH_1st"/>
    <property type="match status" value="1"/>
</dbReference>
<organism evidence="3 4">
    <name type="scientific">Oceanobacillus picturae</name>
    <dbReference type="NCBI Taxonomy" id="171693"/>
    <lineage>
        <taxon>Bacteria</taxon>
        <taxon>Bacillati</taxon>
        <taxon>Bacillota</taxon>
        <taxon>Bacilli</taxon>
        <taxon>Bacillales</taxon>
        <taxon>Bacillaceae</taxon>
        <taxon>Oceanobacillus</taxon>
    </lineage>
</organism>
<name>A0A0U9HC33_9BACI</name>
<gene>
    <name evidence="3" type="ORF">OPHB3_2805</name>
</gene>
<dbReference type="Gene3D" id="3.30.70.330">
    <property type="match status" value="1"/>
</dbReference>
<dbReference type="GO" id="GO:0003723">
    <property type="term" value="F:RNA binding"/>
    <property type="evidence" value="ECO:0007669"/>
    <property type="project" value="UniProtKB-KW"/>
</dbReference>
<dbReference type="PANTHER" id="PTHR13633:SF3">
    <property type="entry name" value="MITOCHONDRIAL TRANSCRIPTION RESCUE FACTOR 1"/>
    <property type="match status" value="1"/>
</dbReference>
<reference evidence="3 4" key="2">
    <citation type="journal article" date="2016" name="Genome Announc.">
        <title>Draft Genome Sequence of Oceanobacillus picturae Heshi-B3, Isolated from Fermented Rice Bran in a Traditional Japanese Seafood Dish.</title>
        <authorList>
            <person name="Akuzawa S."/>
            <person name="Nagaoka J."/>
            <person name="Kanekatsu M."/>
            <person name="Kanesaki Y."/>
            <person name="Suzuki T."/>
        </authorList>
    </citation>
    <scope>NUCLEOTIDE SEQUENCE [LARGE SCALE GENOMIC DNA]</scope>
    <source>
        <strain evidence="3 4">Heshi-B3</strain>
    </source>
</reference>
<dbReference type="Gene3D" id="3.10.290.10">
    <property type="entry name" value="RNA-binding S4 domain"/>
    <property type="match status" value="1"/>
</dbReference>
<accession>A0A0U9HC33</accession>
<dbReference type="InterPro" id="IPR036986">
    <property type="entry name" value="S4_RNA-bd_sf"/>
</dbReference>
<dbReference type="Pfam" id="PF17774">
    <property type="entry name" value="YlmH_RBD"/>
    <property type="match status" value="1"/>
</dbReference>
<evidence type="ECO:0000313" key="4">
    <source>
        <dbReference type="Proteomes" id="UP000052946"/>
    </source>
</evidence>
<dbReference type="PANTHER" id="PTHR13633">
    <property type="entry name" value="MITOCHONDRIAL TRANSCRIPTION RESCUE FACTOR 1"/>
    <property type="match status" value="1"/>
</dbReference>
<dbReference type="Proteomes" id="UP000052946">
    <property type="component" value="Unassembled WGS sequence"/>
</dbReference>
<proteinExistence type="predicted"/>
<dbReference type="AlphaFoldDB" id="A0A0U9HC33"/>
<dbReference type="EMBL" id="BBXV01000032">
    <property type="protein sequence ID" value="GAQ18849.1"/>
    <property type="molecule type" value="Genomic_DNA"/>
</dbReference>
<dbReference type="InterPro" id="IPR048443">
    <property type="entry name" value="RqcP2_N"/>
</dbReference>
<dbReference type="Pfam" id="PF01479">
    <property type="entry name" value="S4"/>
    <property type="match status" value="1"/>
</dbReference>
<protein>
    <recommendedName>
        <fullName evidence="2">RNA-binding S4 domain-containing protein</fullName>
    </recommendedName>
</protein>
<keyword evidence="1" id="KW-0694">RNA-binding</keyword>
<dbReference type="CDD" id="cd00165">
    <property type="entry name" value="S4"/>
    <property type="match status" value="1"/>
</dbReference>
<evidence type="ECO:0000313" key="3">
    <source>
        <dbReference type="EMBL" id="GAQ18849.1"/>
    </source>
</evidence>
<dbReference type="PROSITE" id="PS50889">
    <property type="entry name" value="S4"/>
    <property type="match status" value="1"/>
</dbReference>